<protein>
    <submittedName>
        <fullName evidence="2">Uncharacterized protein</fullName>
    </submittedName>
</protein>
<sequence>MVNVFELFKDKSSMQSAPNGRATKHEFVPNETKIETESETETEKPDQNEQEQQHPNPKTTQINAHKTTPASALFLIPEDRREEVRRRIEEQPELEGLLKKCRLGFIDYFTLMEKLGINPFPDAPQTSCLYCTHLRTPQVPTGNFCMKSGKPERLEWLNGCENKEEKGNS</sequence>
<gene>
    <name evidence="2" type="ordered locus">Desti_2303</name>
</gene>
<dbReference type="HOGENOM" id="CLU_1575967_0_0_7"/>
<feature type="compositionally biased region" description="Polar residues" evidence="1">
    <location>
        <begin position="53"/>
        <end position="70"/>
    </location>
</feature>
<accession>I4C600</accession>
<dbReference type="Proteomes" id="UP000006055">
    <property type="component" value="Chromosome"/>
</dbReference>
<evidence type="ECO:0000256" key="1">
    <source>
        <dbReference type="SAM" id="MobiDB-lite"/>
    </source>
</evidence>
<organism evidence="2 3">
    <name type="scientific">Desulfomonile tiedjei (strain ATCC 49306 / DSM 6799 / DCB-1)</name>
    <dbReference type="NCBI Taxonomy" id="706587"/>
    <lineage>
        <taxon>Bacteria</taxon>
        <taxon>Pseudomonadati</taxon>
        <taxon>Thermodesulfobacteriota</taxon>
        <taxon>Desulfomonilia</taxon>
        <taxon>Desulfomonilales</taxon>
        <taxon>Desulfomonilaceae</taxon>
        <taxon>Desulfomonile</taxon>
    </lineage>
</organism>
<evidence type="ECO:0000313" key="2">
    <source>
        <dbReference type="EMBL" id="AFM24991.1"/>
    </source>
</evidence>
<name>I4C600_DESTA</name>
<dbReference type="RefSeq" id="WP_014810134.1">
    <property type="nucleotide sequence ID" value="NC_018025.1"/>
</dbReference>
<proteinExistence type="predicted"/>
<dbReference type="STRING" id="706587.Desti_2303"/>
<feature type="compositionally biased region" description="Basic and acidic residues" evidence="1">
    <location>
        <begin position="23"/>
        <end position="47"/>
    </location>
</feature>
<evidence type="ECO:0000313" key="3">
    <source>
        <dbReference type="Proteomes" id="UP000006055"/>
    </source>
</evidence>
<dbReference type="EMBL" id="CP003360">
    <property type="protein sequence ID" value="AFM24991.1"/>
    <property type="molecule type" value="Genomic_DNA"/>
</dbReference>
<reference evidence="3" key="1">
    <citation type="submission" date="2012-06" db="EMBL/GenBank/DDBJ databases">
        <title>Complete sequence of chromosome of Desulfomonile tiedjei DSM 6799.</title>
        <authorList>
            <person name="Lucas S."/>
            <person name="Copeland A."/>
            <person name="Lapidus A."/>
            <person name="Glavina del Rio T."/>
            <person name="Dalin E."/>
            <person name="Tice H."/>
            <person name="Bruce D."/>
            <person name="Goodwin L."/>
            <person name="Pitluck S."/>
            <person name="Peters L."/>
            <person name="Ovchinnikova G."/>
            <person name="Zeytun A."/>
            <person name="Lu M."/>
            <person name="Kyrpides N."/>
            <person name="Mavromatis K."/>
            <person name="Ivanova N."/>
            <person name="Brettin T."/>
            <person name="Detter J.C."/>
            <person name="Han C."/>
            <person name="Larimer F."/>
            <person name="Land M."/>
            <person name="Hauser L."/>
            <person name="Markowitz V."/>
            <person name="Cheng J.-F."/>
            <person name="Hugenholtz P."/>
            <person name="Woyke T."/>
            <person name="Wu D."/>
            <person name="Spring S."/>
            <person name="Schroeder M."/>
            <person name="Brambilla E."/>
            <person name="Klenk H.-P."/>
            <person name="Eisen J.A."/>
        </authorList>
    </citation>
    <scope>NUCLEOTIDE SEQUENCE [LARGE SCALE GENOMIC DNA]</scope>
    <source>
        <strain evidence="3">ATCC 49306 / DSM 6799 / DCB-1</strain>
    </source>
</reference>
<feature type="region of interest" description="Disordered" evidence="1">
    <location>
        <begin position="1"/>
        <end position="72"/>
    </location>
</feature>
<dbReference type="AlphaFoldDB" id="I4C600"/>
<keyword evidence="3" id="KW-1185">Reference proteome</keyword>
<dbReference type="KEGG" id="dti:Desti_2303"/>